<protein>
    <recommendedName>
        <fullName evidence="1">TIR domain-containing protein</fullName>
    </recommendedName>
</protein>
<dbReference type="Pfam" id="PF13676">
    <property type="entry name" value="TIR_2"/>
    <property type="match status" value="1"/>
</dbReference>
<dbReference type="Gene3D" id="3.40.50.10140">
    <property type="entry name" value="Toll/interleukin-1 receptor homology (TIR) domain"/>
    <property type="match status" value="1"/>
</dbReference>
<dbReference type="AlphaFoldDB" id="A0A143PJT8"/>
<reference evidence="2 3" key="1">
    <citation type="journal article" date="2016" name="Genome Announc.">
        <title>First Complete Genome Sequence of a Subdivision 6 Acidobacterium Strain.</title>
        <authorList>
            <person name="Huang S."/>
            <person name="Vieira S."/>
            <person name="Bunk B."/>
            <person name="Riedel T."/>
            <person name="Sproer C."/>
            <person name="Overmann J."/>
        </authorList>
    </citation>
    <scope>NUCLEOTIDE SEQUENCE [LARGE SCALE GENOMIC DNA]</scope>
    <source>
        <strain evidence="3">DSM 100886 HEG_-6_39</strain>
    </source>
</reference>
<accession>A0A143PJT8</accession>
<keyword evidence="3" id="KW-1185">Reference proteome</keyword>
<dbReference type="KEGG" id="abac:LuPra_01714"/>
<dbReference type="InterPro" id="IPR035897">
    <property type="entry name" value="Toll_tir_struct_dom_sf"/>
</dbReference>
<evidence type="ECO:0000313" key="3">
    <source>
        <dbReference type="Proteomes" id="UP000076079"/>
    </source>
</evidence>
<evidence type="ECO:0000259" key="1">
    <source>
        <dbReference type="Pfam" id="PF13676"/>
    </source>
</evidence>
<feature type="domain" description="TIR" evidence="1">
    <location>
        <begin position="4"/>
        <end position="134"/>
    </location>
</feature>
<dbReference type="EMBL" id="CP015136">
    <property type="protein sequence ID" value="AMY08513.1"/>
    <property type="molecule type" value="Genomic_DNA"/>
</dbReference>
<reference evidence="3" key="2">
    <citation type="submission" date="2016-04" db="EMBL/GenBank/DDBJ databases">
        <title>First Complete Genome Sequence of a Subdivision 6 Acidobacterium.</title>
        <authorList>
            <person name="Huang S."/>
            <person name="Vieira S."/>
            <person name="Bunk B."/>
            <person name="Riedel T."/>
            <person name="Sproeer C."/>
            <person name="Overmann J."/>
        </authorList>
    </citation>
    <scope>NUCLEOTIDE SEQUENCE [LARGE SCALE GENOMIC DNA]</scope>
    <source>
        <strain evidence="3">DSM 100886 HEG_-6_39</strain>
    </source>
</reference>
<dbReference type="Proteomes" id="UP000076079">
    <property type="component" value="Chromosome"/>
</dbReference>
<gene>
    <name evidence="2" type="ORF">LuPra_01714</name>
</gene>
<proteinExistence type="predicted"/>
<dbReference type="SUPFAM" id="SSF52200">
    <property type="entry name" value="Toll/Interleukin receptor TIR domain"/>
    <property type="match status" value="1"/>
</dbReference>
<name>A0A143PJT8_LUTPR</name>
<organism evidence="2 3">
    <name type="scientific">Luteitalea pratensis</name>
    <dbReference type="NCBI Taxonomy" id="1855912"/>
    <lineage>
        <taxon>Bacteria</taxon>
        <taxon>Pseudomonadati</taxon>
        <taxon>Acidobacteriota</taxon>
        <taxon>Vicinamibacteria</taxon>
        <taxon>Vicinamibacterales</taxon>
        <taxon>Vicinamibacteraceae</taxon>
        <taxon>Luteitalea</taxon>
    </lineage>
</organism>
<dbReference type="InterPro" id="IPR000157">
    <property type="entry name" value="TIR_dom"/>
</dbReference>
<sequence length="367" mass="41806">MAHVFISYVRADADKIDKLALDLYRHGIDTWTDRDLRPGQRWKVTIRQAIRQGASFLACFSPEVFKRDRTYMYEEITSAIEVLRETPADRTWFIPVRLDSCEVPELDIGAGMTLRDFQWVDVFPDWEAGVNALVSAIRPSLTRQALLPSRNEPRLPPLRFEPGKGVSEAWRLVWTALFQLKVAGDALLTCVDDHNLRRYAGLLDAATSKVGEFAFYFDRDDFEQLEVLLHGALTFSRGKRDVRDYALLGPTIDGTKLDEIRRVIEVNLNEFEQFSQVLEGLRDRYAVRTAAAPGHPVSSSDARSRRKVSALSAAAVRSRSRAEIRRAAEALVRRGEVTLTTDCPRGHGTLREWDGLPRCWECGWPWK</sequence>
<dbReference type="OrthoDB" id="128986at2"/>
<evidence type="ECO:0000313" key="2">
    <source>
        <dbReference type="EMBL" id="AMY08513.1"/>
    </source>
</evidence>
<dbReference type="GO" id="GO:0007165">
    <property type="term" value="P:signal transduction"/>
    <property type="evidence" value="ECO:0007669"/>
    <property type="project" value="InterPro"/>
</dbReference>